<organism evidence="2 3">
    <name type="scientific">Barrientosiimonas humi</name>
    <dbReference type="NCBI Taxonomy" id="999931"/>
    <lineage>
        <taxon>Bacteria</taxon>
        <taxon>Bacillati</taxon>
        <taxon>Actinomycetota</taxon>
        <taxon>Actinomycetes</taxon>
        <taxon>Micrococcales</taxon>
        <taxon>Dermacoccaceae</taxon>
        <taxon>Barrientosiimonas</taxon>
    </lineage>
</organism>
<dbReference type="PANTHER" id="PTHR22916:SF3">
    <property type="entry name" value="UDP-GLCNAC:BETAGAL BETA-1,3-N-ACETYLGLUCOSAMINYLTRANSFERASE-LIKE PROTEIN 1"/>
    <property type="match status" value="1"/>
</dbReference>
<keyword evidence="2" id="KW-0808">Transferase</keyword>
<dbReference type="CDD" id="cd00761">
    <property type="entry name" value="Glyco_tranf_GTA_type"/>
    <property type="match status" value="1"/>
</dbReference>
<evidence type="ECO:0000313" key="2">
    <source>
        <dbReference type="EMBL" id="TQL33940.1"/>
    </source>
</evidence>
<evidence type="ECO:0000259" key="1">
    <source>
        <dbReference type="Pfam" id="PF00535"/>
    </source>
</evidence>
<keyword evidence="3" id="KW-1185">Reference proteome</keyword>
<dbReference type="SUPFAM" id="SSF53448">
    <property type="entry name" value="Nucleotide-diphospho-sugar transferases"/>
    <property type="match status" value="1"/>
</dbReference>
<evidence type="ECO:0000313" key="3">
    <source>
        <dbReference type="Proteomes" id="UP000318336"/>
    </source>
</evidence>
<accession>A0A542XDM7</accession>
<dbReference type="InterPro" id="IPR001173">
    <property type="entry name" value="Glyco_trans_2-like"/>
</dbReference>
<dbReference type="Gene3D" id="3.90.550.10">
    <property type="entry name" value="Spore Coat Polysaccharide Biosynthesis Protein SpsA, Chain A"/>
    <property type="match status" value="1"/>
</dbReference>
<comment type="caution">
    <text evidence="2">The sequence shown here is derived from an EMBL/GenBank/DDBJ whole genome shotgun (WGS) entry which is preliminary data.</text>
</comment>
<reference evidence="2 3" key="1">
    <citation type="submission" date="2019-06" db="EMBL/GenBank/DDBJ databases">
        <title>Sequencing the genomes of 1000 actinobacteria strains.</title>
        <authorList>
            <person name="Klenk H.-P."/>
        </authorList>
    </citation>
    <scope>NUCLEOTIDE SEQUENCE [LARGE SCALE GENOMIC DNA]</scope>
    <source>
        <strain evidence="2 3">DSM 24617</strain>
    </source>
</reference>
<name>A0A542XDM7_9MICO</name>
<dbReference type="OrthoDB" id="8549922at2"/>
<dbReference type="AlphaFoldDB" id="A0A542XDM7"/>
<dbReference type="PANTHER" id="PTHR22916">
    <property type="entry name" value="GLYCOSYLTRANSFERASE"/>
    <property type="match status" value="1"/>
</dbReference>
<dbReference type="Pfam" id="PF00535">
    <property type="entry name" value="Glycos_transf_2"/>
    <property type="match status" value="1"/>
</dbReference>
<dbReference type="Proteomes" id="UP000318336">
    <property type="component" value="Unassembled WGS sequence"/>
</dbReference>
<proteinExistence type="predicted"/>
<protein>
    <submittedName>
        <fullName evidence="2">CDP-glycerol glycerophosphotransferase</fullName>
    </submittedName>
</protein>
<sequence length="781" mass="85759">MTRPLLSVVVPYYGVEAYLRDCLESIRRSTLDDLEVVLVDDGSPDDSVEIAREYVDLDSRFRLVQQDNAGLGPARNTGTAQASGDYLTFVDSDDLVPRRAFEQMVGSLEHSGSSFVLGNAKRFSRTSGVRQSWTHQRPCARDARATHVLEKPVLVMDRMVWNKVYRRSFWDEFGYAFPAIKYEDYPVTMAAHLDALTVDVLRTPVYYWRERESGDSITQQVFRYDNLLDRVVSAERVLDLVDSRATPEVRRSTHDYLAGIDVVALAQAFAVVPPEDLDKTVELGTRLMGRLQFDIGKRPRFDQLQMHALRDGDAELLVELARFRDEGGLVGGGRITRNRAAPWRFDIGFPGRRRSSAPRKAFTIPTTSLKLRSTVDHVGWAGTTALVQGTAEITQVPIRDDSTLRVNLVSGIERIELPVERIDTTDQFSGRSRVGFRTRVDVPRLAAEHDLVWPVRFELDLDNGGVHRVAQLQGMRPGSPTYPDGAWLSPTEWVQPGKGPAGAFCLHRSPAPVTVESAAGEGDAIRLVVHSPYALNRADLEVRLPRGTLTFPAALSDDGRVAEVALPGAALATGDEPDDPFTLRATRAVRLETDLGSHQIVWPAHRRNAAVDADGRLIQLTRSPFGLVQLTHGPAFPAAVAARITPDRLVVEGRRWSSEPVQGITWRRFLPGTDDYVEIPCAVSDLGPEAGADGDGGTGAVGWQAAVDPAALVPEHDAPSHPGAPAAYWTLFAELEQDGVQTGVQVICEPGLMAQLPAEVTTQGRHVTVTTAADSVHAQVR</sequence>
<dbReference type="RefSeq" id="WP_142005899.1">
    <property type="nucleotide sequence ID" value="NZ_CAJTBP010000001.1"/>
</dbReference>
<gene>
    <name evidence="2" type="ORF">FB554_2096</name>
</gene>
<feature type="domain" description="Glycosyltransferase 2-like" evidence="1">
    <location>
        <begin position="7"/>
        <end position="169"/>
    </location>
</feature>
<dbReference type="EMBL" id="VFOK01000001">
    <property type="protein sequence ID" value="TQL33940.1"/>
    <property type="molecule type" value="Genomic_DNA"/>
</dbReference>
<dbReference type="GO" id="GO:0016758">
    <property type="term" value="F:hexosyltransferase activity"/>
    <property type="evidence" value="ECO:0007669"/>
    <property type="project" value="UniProtKB-ARBA"/>
</dbReference>
<dbReference type="InterPro" id="IPR029044">
    <property type="entry name" value="Nucleotide-diphossugar_trans"/>
</dbReference>